<evidence type="ECO:0000313" key="2">
    <source>
        <dbReference type="Proteomes" id="UP000564385"/>
    </source>
</evidence>
<dbReference type="Proteomes" id="UP000564385">
    <property type="component" value="Unassembled WGS sequence"/>
</dbReference>
<evidence type="ECO:0000313" key="1">
    <source>
        <dbReference type="EMBL" id="NYF88298.1"/>
    </source>
</evidence>
<name>A0A852V5J7_9BACT</name>
<proteinExistence type="predicted"/>
<comment type="caution">
    <text evidence="1">The sequence shown here is derived from an EMBL/GenBank/DDBJ whole genome shotgun (WGS) entry which is preliminary data.</text>
</comment>
<protein>
    <submittedName>
        <fullName evidence="1">Uncharacterized protein</fullName>
    </submittedName>
</protein>
<dbReference type="EMBL" id="JACCCU010000001">
    <property type="protein sequence ID" value="NYF88298.1"/>
    <property type="molecule type" value="Genomic_DNA"/>
</dbReference>
<dbReference type="AlphaFoldDB" id="A0A852V5J7"/>
<organism evidence="1 2">
    <name type="scientific">Tunturiibacter lichenicola</name>
    <dbReference type="NCBI Taxonomy" id="2051959"/>
    <lineage>
        <taxon>Bacteria</taxon>
        <taxon>Pseudomonadati</taxon>
        <taxon>Acidobacteriota</taxon>
        <taxon>Terriglobia</taxon>
        <taxon>Terriglobales</taxon>
        <taxon>Acidobacteriaceae</taxon>
        <taxon>Tunturiibacter</taxon>
    </lineage>
</organism>
<reference evidence="1 2" key="1">
    <citation type="submission" date="2020-07" db="EMBL/GenBank/DDBJ databases">
        <title>Genomic Encyclopedia of Type Strains, Phase IV (KMG-V): Genome sequencing to study the core and pangenomes of soil and plant-associated prokaryotes.</title>
        <authorList>
            <person name="Whitman W."/>
        </authorList>
    </citation>
    <scope>NUCLEOTIDE SEQUENCE [LARGE SCALE GENOMIC DNA]</scope>
    <source>
        <strain evidence="1 2">M8UP22</strain>
    </source>
</reference>
<gene>
    <name evidence="1" type="ORF">HDF08_000365</name>
</gene>
<accession>A0A852V5J7</accession>
<sequence length="60" mass="6808">MIEHIGEGALEAARNDPACFVRGFDLMTIDEVQKAFKVLRVLKAIENTESRRISRKQAYA</sequence>